<proteinExistence type="predicted"/>
<name>R7V0Q5_CAPTE</name>
<dbReference type="Gene3D" id="2.40.70.10">
    <property type="entry name" value="Acid Proteases"/>
    <property type="match status" value="1"/>
</dbReference>
<dbReference type="Pfam" id="PF13650">
    <property type="entry name" value="Asp_protease_2"/>
    <property type="match status" value="1"/>
</dbReference>
<dbReference type="CDD" id="cd00303">
    <property type="entry name" value="retropepsin_like"/>
    <property type="match status" value="1"/>
</dbReference>
<sequence>MEKMERIYGNVLLSEKILEEFYTARQGARESVAEWACRIEELVAQLERRDALSAGAAHGMLRTKFYSGLSRSQLRSALRHRFDGGESYAKLLVAARVAELEVSSVGSNQVGVESMLNDKLDKVLEEMSSIRKRVERLEVGKLRRVAGSGQAASRKSGKRSQLIGEANEVIVNVGGVEVQALLDTGSMVSTISEALVSQLGLQAEPVEALLRVQCAGGGEKLSAGAWVMARECLQLHQQVMVMDGLGKVVTGTREVKGCHEEMGHLGRERTLQLLRERFFWPGMAEAAATHFLTIKQGMIVTHKDQEIPQNFPQSIDGFRIDIVPAVFAHPKDFSKGVTEVMSITLPNGVNVQYDGIKGVKINVDALNPDTSLCGLCGNNDGVYDDQDFMMGVNVNGLYCTGLVAVGEELTVTSNKDYFLNSWYFPSAEKNCAGCV</sequence>
<dbReference type="InterPro" id="IPR041588">
    <property type="entry name" value="Integrase_H2C2"/>
</dbReference>
<accession>R7V0Q5</accession>
<dbReference type="AlphaFoldDB" id="R7V0Q5"/>
<evidence type="ECO:0000313" key="2">
    <source>
        <dbReference type="EMBL" id="ELU12082.1"/>
    </source>
</evidence>
<dbReference type="EMBL" id="KB296194">
    <property type="protein sequence ID" value="ELU12082.1"/>
    <property type="molecule type" value="Genomic_DNA"/>
</dbReference>
<dbReference type="InterPro" id="IPR021109">
    <property type="entry name" value="Peptidase_aspartic_dom_sf"/>
</dbReference>
<feature type="domain" description="Integrase zinc-binding" evidence="1">
    <location>
        <begin position="256"/>
        <end position="285"/>
    </location>
</feature>
<reference evidence="2 4" key="2">
    <citation type="journal article" date="2013" name="Nature">
        <title>Insights into bilaterian evolution from three spiralian genomes.</title>
        <authorList>
            <person name="Simakov O."/>
            <person name="Marletaz F."/>
            <person name="Cho S.J."/>
            <person name="Edsinger-Gonzales E."/>
            <person name="Havlak P."/>
            <person name="Hellsten U."/>
            <person name="Kuo D.H."/>
            <person name="Larsson T."/>
            <person name="Lv J."/>
            <person name="Arendt D."/>
            <person name="Savage R."/>
            <person name="Osoegawa K."/>
            <person name="de Jong P."/>
            <person name="Grimwood J."/>
            <person name="Chapman J.A."/>
            <person name="Shapiro H."/>
            <person name="Aerts A."/>
            <person name="Otillar R.P."/>
            <person name="Terry A.Y."/>
            <person name="Boore J.L."/>
            <person name="Grigoriev I.V."/>
            <person name="Lindberg D.R."/>
            <person name="Seaver E.C."/>
            <person name="Weisblat D.A."/>
            <person name="Putnam N.H."/>
            <person name="Rokhsar D.S."/>
        </authorList>
    </citation>
    <scope>NUCLEOTIDE SEQUENCE</scope>
    <source>
        <strain evidence="2 4">I ESC-2004</strain>
    </source>
</reference>
<dbReference type="HOGENOM" id="CLU_630446_0_0_1"/>
<reference evidence="3" key="3">
    <citation type="submission" date="2015-06" db="UniProtKB">
        <authorList>
            <consortium name="EnsemblMetazoa"/>
        </authorList>
    </citation>
    <scope>IDENTIFICATION</scope>
</reference>
<protein>
    <recommendedName>
        <fullName evidence="1">Integrase zinc-binding domain-containing protein</fullName>
    </recommendedName>
</protein>
<dbReference type="STRING" id="283909.R7V0Q5"/>
<evidence type="ECO:0000259" key="1">
    <source>
        <dbReference type="Pfam" id="PF17921"/>
    </source>
</evidence>
<dbReference type="EMBL" id="AMQN01019754">
    <property type="status" value="NOT_ANNOTATED_CDS"/>
    <property type="molecule type" value="Genomic_DNA"/>
</dbReference>
<dbReference type="Proteomes" id="UP000014760">
    <property type="component" value="Unassembled WGS sequence"/>
</dbReference>
<reference evidence="4" key="1">
    <citation type="submission" date="2012-12" db="EMBL/GenBank/DDBJ databases">
        <authorList>
            <person name="Hellsten U."/>
            <person name="Grimwood J."/>
            <person name="Chapman J.A."/>
            <person name="Shapiro H."/>
            <person name="Aerts A."/>
            <person name="Otillar R.P."/>
            <person name="Terry A.Y."/>
            <person name="Boore J.L."/>
            <person name="Simakov O."/>
            <person name="Marletaz F."/>
            <person name="Cho S.-J."/>
            <person name="Edsinger-Gonzales E."/>
            <person name="Havlak P."/>
            <person name="Kuo D.-H."/>
            <person name="Larsson T."/>
            <person name="Lv J."/>
            <person name="Arendt D."/>
            <person name="Savage R."/>
            <person name="Osoegawa K."/>
            <person name="de Jong P."/>
            <person name="Lindberg D.R."/>
            <person name="Seaver E.C."/>
            <person name="Weisblat D.A."/>
            <person name="Putnam N.H."/>
            <person name="Grigoriev I.V."/>
            <person name="Rokhsar D.S."/>
        </authorList>
    </citation>
    <scope>NUCLEOTIDE SEQUENCE</scope>
    <source>
        <strain evidence="4">I ESC-2004</strain>
    </source>
</reference>
<dbReference type="EMBL" id="AMQN01019753">
    <property type="status" value="NOT_ANNOTATED_CDS"/>
    <property type="molecule type" value="Genomic_DNA"/>
</dbReference>
<dbReference type="Gene3D" id="1.10.340.70">
    <property type="match status" value="1"/>
</dbReference>
<dbReference type="EnsemblMetazoa" id="CapteT200503">
    <property type="protein sequence ID" value="CapteP200503"/>
    <property type="gene ID" value="CapteG200503"/>
</dbReference>
<evidence type="ECO:0000313" key="4">
    <source>
        <dbReference type="Proteomes" id="UP000014760"/>
    </source>
</evidence>
<organism evidence="2">
    <name type="scientific">Capitella teleta</name>
    <name type="common">Polychaete worm</name>
    <dbReference type="NCBI Taxonomy" id="283909"/>
    <lineage>
        <taxon>Eukaryota</taxon>
        <taxon>Metazoa</taxon>
        <taxon>Spiralia</taxon>
        <taxon>Lophotrochozoa</taxon>
        <taxon>Annelida</taxon>
        <taxon>Polychaeta</taxon>
        <taxon>Sedentaria</taxon>
        <taxon>Scolecida</taxon>
        <taxon>Capitellidae</taxon>
        <taxon>Capitella</taxon>
    </lineage>
</organism>
<keyword evidence="4" id="KW-1185">Reference proteome</keyword>
<dbReference type="Pfam" id="PF17921">
    <property type="entry name" value="Integrase_H2C2"/>
    <property type="match status" value="1"/>
</dbReference>
<gene>
    <name evidence="2" type="ORF">CAPTEDRAFT_200503</name>
</gene>
<evidence type="ECO:0000313" key="3">
    <source>
        <dbReference type="EnsemblMetazoa" id="CapteP200503"/>
    </source>
</evidence>
<dbReference type="SUPFAM" id="SSF50630">
    <property type="entry name" value="Acid proteases"/>
    <property type="match status" value="1"/>
</dbReference>
<dbReference type="OrthoDB" id="10063881at2759"/>